<dbReference type="EMBL" id="CP058608">
    <property type="protein sequence ID" value="QLG73031.1"/>
    <property type="molecule type" value="Genomic_DNA"/>
</dbReference>
<proteinExistence type="predicted"/>
<protein>
    <submittedName>
        <fullName evidence="4">Uncharacterized protein</fullName>
    </submittedName>
</protein>
<evidence type="ECO:0000256" key="2">
    <source>
        <dbReference type="ARBA" id="ARBA00023043"/>
    </source>
</evidence>
<evidence type="ECO:0000313" key="4">
    <source>
        <dbReference type="EMBL" id="QLG73031.1"/>
    </source>
</evidence>
<dbReference type="SUPFAM" id="SSF48403">
    <property type="entry name" value="Ankyrin repeat"/>
    <property type="match status" value="1"/>
</dbReference>
<dbReference type="Proteomes" id="UP000509704">
    <property type="component" value="Chromosome 5"/>
</dbReference>
<dbReference type="PROSITE" id="PS50088">
    <property type="entry name" value="ANK_REPEAT"/>
    <property type="match status" value="2"/>
</dbReference>
<keyword evidence="5" id="KW-1185">Reference proteome</keyword>
<reference evidence="4 5" key="1">
    <citation type="submission" date="2020-07" db="EMBL/GenBank/DDBJ databases">
        <title>The yeast mating-type switching endonuclease HO is a domesticated member of an unorthodox homing genetic element family.</title>
        <authorList>
            <person name="Coughlan A.Y."/>
            <person name="Lombardi L."/>
            <person name="Braun-Galleani S."/>
            <person name="Martos A.R."/>
            <person name="Galeote V."/>
            <person name="Bigey F."/>
            <person name="Dequin S."/>
            <person name="Byrne K.P."/>
            <person name="Wolfe K.H."/>
        </authorList>
    </citation>
    <scope>NUCLEOTIDE SEQUENCE [LARGE SCALE GENOMIC DNA]</scope>
    <source>
        <strain evidence="4 5">NRRL Y-6702</strain>
    </source>
</reference>
<gene>
    <name evidence="4" type="ORF">HG535_0E01150</name>
</gene>
<dbReference type="RefSeq" id="XP_037144758.1">
    <property type="nucleotide sequence ID" value="XM_037288863.1"/>
</dbReference>
<organism evidence="4 5">
    <name type="scientific">Zygotorulaspora mrakii</name>
    <name type="common">Zygosaccharomyces mrakii</name>
    <dbReference type="NCBI Taxonomy" id="42260"/>
    <lineage>
        <taxon>Eukaryota</taxon>
        <taxon>Fungi</taxon>
        <taxon>Dikarya</taxon>
        <taxon>Ascomycota</taxon>
        <taxon>Saccharomycotina</taxon>
        <taxon>Saccharomycetes</taxon>
        <taxon>Saccharomycetales</taxon>
        <taxon>Saccharomycetaceae</taxon>
        <taxon>Zygotorulaspora</taxon>
    </lineage>
</organism>
<dbReference type="Pfam" id="PF12796">
    <property type="entry name" value="Ank_2"/>
    <property type="match status" value="1"/>
</dbReference>
<evidence type="ECO:0000256" key="1">
    <source>
        <dbReference type="ARBA" id="ARBA00022737"/>
    </source>
</evidence>
<dbReference type="GeneID" id="59236773"/>
<keyword evidence="1" id="KW-0677">Repeat</keyword>
<feature type="repeat" description="ANK" evidence="3">
    <location>
        <begin position="106"/>
        <end position="138"/>
    </location>
</feature>
<dbReference type="PRINTS" id="PR01415">
    <property type="entry name" value="ANKYRIN"/>
</dbReference>
<evidence type="ECO:0000256" key="3">
    <source>
        <dbReference type="PROSITE-ProRule" id="PRU00023"/>
    </source>
</evidence>
<dbReference type="InterPro" id="IPR036770">
    <property type="entry name" value="Ankyrin_rpt-contain_sf"/>
</dbReference>
<dbReference type="PANTHER" id="PTHR24173:SF83">
    <property type="entry name" value="SOCS BOX DOMAIN-CONTAINING PROTEIN"/>
    <property type="match status" value="1"/>
</dbReference>
<name>A0A7H9B2Z6_ZYGMR</name>
<accession>A0A7H9B2Z6</accession>
<dbReference type="OrthoDB" id="539213at2759"/>
<sequence length="228" mass="25524">MDSSSITDACMNNDLYKVQQFVEDSADVLLMRDDDGRVPLHWAVSFQNEEIALYLLSHMETVDIDELKDKAGWTPFHIACAVGNMNIVIELCNRRLKPDMNLSTVQGITALHLAVSKKHMEVCKFLVDNGASVRIKDKKLQIPLHRAAAAGSMGLIELLCKAQSPINVQDYQGWTPLFHALAEGHGDVAVLLVNQYYADDQLEDHDGKKALDVALDDKVRKHYIQNIL</sequence>
<dbReference type="Gene3D" id="1.25.40.20">
    <property type="entry name" value="Ankyrin repeat-containing domain"/>
    <property type="match status" value="1"/>
</dbReference>
<dbReference type="AlphaFoldDB" id="A0A7H9B2Z6"/>
<feature type="repeat" description="ANK" evidence="3">
    <location>
        <begin position="35"/>
        <end position="67"/>
    </location>
</feature>
<dbReference type="KEGG" id="zmk:HG535_0E01150"/>
<dbReference type="SMART" id="SM00248">
    <property type="entry name" value="ANK"/>
    <property type="match status" value="6"/>
</dbReference>
<keyword evidence="2 3" id="KW-0040">ANK repeat</keyword>
<evidence type="ECO:0000313" key="5">
    <source>
        <dbReference type="Proteomes" id="UP000509704"/>
    </source>
</evidence>
<dbReference type="PANTHER" id="PTHR24173">
    <property type="entry name" value="ANKYRIN REPEAT CONTAINING"/>
    <property type="match status" value="1"/>
</dbReference>
<dbReference type="PROSITE" id="PS50297">
    <property type="entry name" value="ANK_REP_REGION"/>
    <property type="match status" value="1"/>
</dbReference>
<dbReference type="InterPro" id="IPR002110">
    <property type="entry name" value="Ankyrin_rpt"/>
</dbReference>
<dbReference type="Pfam" id="PF13637">
    <property type="entry name" value="Ank_4"/>
    <property type="match status" value="2"/>
</dbReference>